<feature type="compositionally biased region" description="Acidic residues" evidence="1">
    <location>
        <begin position="153"/>
        <end position="163"/>
    </location>
</feature>
<feature type="compositionally biased region" description="Polar residues" evidence="1">
    <location>
        <begin position="201"/>
        <end position="212"/>
    </location>
</feature>
<evidence type="ECO:0000313" key="3">
    <source>
        <dbReference type="Proteomes" id="UP001140091"/>
    </source>
</evidence>
<proteinExistence type="predicted"/>
<protein>
    <submittedName>
        <fullName evidence="2">Uncharacterized protein</fullName>
    </submittedName>
</protein>
<feature type="region of interest" description="Disordered" evidence="1">
    <location>
        <begin position="146"/>
        <end position="212"/>
    </location>
</feature>
<sequence length="212" mass="23698">MAPRTASTSPSSTDSEDESKIPVIAKLIVYTSTTTTSKKSKARVTKTTKATKTKNFSFAFEATEENYLELLKLILVKHHIKSLPDLVAKKRYYPMKIQVPPATKSDAEDVVNLKEFNAIARKFDKKPPVKAITIYVDMKEVERGLKKNRLDKDDSESGSEDEPSNPANSSDEDEDLTGPERELAILRGKLREKYGNDHDNSLSYTDPTTVAN</sequence>
<gene>
    <name evidence="2" type="ORF">H1R20_g11184</name>
</gene>
<evidence type="ECO:0000256" key="1">
    <source>
        <dbReference type="SAM" id="MobiDB-lite"/>
    </source>
</evidence>
<name>A0A9W8J085_9AGAR</name>
<evidence type="ECO:0000313" key="2">
    <source>
        <dbReference type="EMBL" id="KAJ2925907.1"/>
    </source>
</evidence>
<accession>A0A9W8J085</accession>
<organism evidence="2 3">
    <name type="scientific">Candolleomyces eurysporus</name>
    <dbReference type="NCBI Taxonomy" id="2828524"/>
    <lineage>
        <taxon>Eukaryota</taxon>
        <taxon>Fungi</taxon>
        <taxon>Dikarya</taxon>
        <taxon>Basidiomycota</taxon>
        <taxon>Agaricomycotina</taxon>
        <taxon>Agaricomycetes</taxon>
        <taxon>Agaricomycetidae</taxon>
        <taxon>Agaricales</taxon>
        <taxon>Agaricineae</taxon>
        <taxon>Psathyrellaceae</taxon>
        <taxon>Candolleomyces</taxon>
    </lineage>
</organism>
<dbReference type="Proteomes" id="UP001140091">
    <property type="component" value="Unassembled WGS sequence"/>
</dbReference>
<feature type="non-terminal residue" evidence="2">
    <location>
        <position position="1"/>
    </location>
</feature>
<dbReference type="AlphaFoldDB" id="A0A9W8J085"/>
<dbReference type="EMBL" id="JANBPK010001100">
    <property type="protein sequence ID" value="KAJ2925907.1"/>
    <property type="molecule type" value="Genomic_DNA"/>
</dbReference>
<comment type="caution">
    <text evidence="2">The sequence shown here is derived from an EMBL/GenBank/DDBJ whole genome shotgun (WGS) entry which is preliminary data.</text>
</comment>
<keyword evidence="3" id="KW-1185">Reference proteome</keyword>
<dbReference type="OrthoDB" id="3259884at2759"/>
<reference evidence="2" key="1">
    <citation type="submission" date="2022-06" db="EMBL/GenBank/DDBJ databases">
        <title>Genome Sequence of Candolleomyces eurysporus.</title>
        <authorList>
            <person name="Buettner E."/>
        </authorList>
    </citation>
    <scope>NUCLEOTIDE SEQUENCE</scope>
    <source>
        <strain evidence="2">VTCC 930004</strain>
    </source>
</reference>
<feature type="compositionally biased region" description="Basic and acidic residues" evidence="1">
    <location>
        <begin position="178"/>
        <end position="200"/>
    </location>
</feature>